<name>A0ABS4XVY8_GLUPR</name>
<gene>
    <name evidence="1" type="ORF">JOF39_003665</name>
</gene>
<protein>
    <submittedName>
        <fullName evidence="1">Uncharacterized protein</fullName>
    </submittedName>
</protein>
<dbReference type="EMBL" id="JAGIOJ010000002">
    <property type="protein sequence ID" value="MBP2400505.1"/>
    <property type="molecule type" value="Genomic_DNA"/>
</dbReference>
<dbReference type="RefSeq" id="WP_188950078.1">
    <property type="nucleotide sequence ID" value="NZ_BMPH01000020.1"/>
</dbReference>
<reference evidence="1 2" key="1">
    <citation type="submission" date="2021-03" db="EMBL/GenBank/DDBJ databases">
        <title>Sequencing the genomes of 1000 actinobacteria strains.</title>
        <authorList>
            <person name="Klenk H.-P."/>
        </authorList>
    </citation>
    <scope>NUCLEOTIDE SEQUENCE [LARGE SCALE GENOMIC DNA]</scope>
    <source>
        <strain evidence="1 2">DSM 20168</strain>
    </source>
</reference>
<proteinExistence type="predicted"/>
<organism evidence="1 2">
    <name type="scientific">Glutamicibacter protophormiae</name>
    <name type="common">Brevibacterium protophormiae</name>
    <dbReference type="NCBI Taxonomy" id="37930"/>
    <lineage>
        <taxon>Bacteria</taxon>
        <taxon>Bacillati</taxon>
        <taxon>Actinomycetota</taxon>
        <taxon>Actinomycetes</taxon>
        <taxon>Micrococcales</taxon>
        <taxon>Micrococcaceae</taxon>
        <taxon>Glutamicibacter</taxon>
    </lineage>
</organism>
<evidence type="ECO:0000313" key="1">
    <source>
        <dbReference type="EMBL" id="MBP2400505.1"/>
    </source>
</evidence>
<comment type="caution">
    <text evidence="1">The sequence shown here is derived from an EMBL/GenBank/DDBJ whole genome shotgun (WGS) entry which is preliminary data.</text>
</comment>
<evidence type="ECO:0000313" key="2">
    <source>
        <dbReference type="Proteomes" id="UP001195422"/>
    </source>
</evidence>
<keyword evidence="2" id="KW-1185">Reference proteome</keyword>
<accession>A0ABS4XVY8</accession>
<sequence length="55" mass="5920">MSTVAPYIVLNCPVTQILGFYDSEEAATTAAEEFGQCSFAYKLSPKEIAALTAQE</sequence>
<dbReference type="Proteomes" id="UP001195422">
    <property type="component" value="Unassembled WGS sequence"/>
</dbReference>